<dbReference type="AlphaFoldDB" id="A0A316U4J1"/>
<sequence length="677" mass="71203">MTAPIAFIGRLTSPSPSAPSSSSLSASPTSPTSRGLASTSLAGRRLYLAVDCGGTKAAAAISVSSATPGGPPVFLSRGHGGPANYTDVGLWRFLKSVRQAVEHALDNSGIEWRNEASTMADDRKVSASPNTVDAAECHSACSSSSSSSPRSTTSCLDDSDRASSSTSPSSRVPSFTFPPIFYAAWLGVAGVDSPQNIAVLSPHLAQMLSIPCPSSRLIVANDTSLLASPVMERDGGDEDVKEGVVAIAGTGSIVMSFRSRKQQSKQGDKNGRKGNTIPEAVGRVGGFGWLLGDEAGGFRVGKQAIRAILDQVDQEKLGFDDDDDDGVEDSEGFQDRSFDSVSANNTTRGGPILEVPSEGPAVDAQHLLRDRVLAEWNLDSVGELLDAVYADSPGTPEQRLRASQLPSLSPSQASSEYARSRAGSTGAVPASVVSQRSTGHLLEVPELTSSMDEASLSSDTQSYPATPTTDKPLEVDVQGLTESLATPSALTLMIEGHKTSAAYAEAGDDVFTKGMELGAPLTPQARPSSRSSSHKSLSSTMAARKQRLAGLAPLVFDLAFNQGDELSLQILREEIRELASQISRLLAKPSKRWTGAKNAGLHVPSRKDKETLVQPHRSVLCLGGSLLGVSGYRQMLVDELKSRGCEFQKVVHVEDVARRGCEALAKGWEGEGIEVVA</sequence>
<dbReference type="SUPFAM" id="SSF53067">
    <property type="entry name" value="Actin-like ATPase domain"/>
    <property type="match status" value="2"/>
</dbReference>
<evidence type="ECO:0008006" key="4">
    <source>
        <dbReference type="Google" id="ProtNLM"/>
    </source>
</evidence>
<keyword evidence="3" id="KW-1185">Reference proteome</keyword>
<dbReference type="OrthoDB" id="311172at2759"/>
<feature type="compositionally biased region" description="Polar residues" evidence="1">
    <location>
        <begin position="448"/>
        <end position="469"/>
    </location>
</feature>
<dbReference type="EMBL" id="KZ819329">
    <property type="protein sequence ID" value="PWN20100.1"/>
    <property type="molecule type" value="Genomic_DNA"/>
</dbReference>
<dbReference type="InterPro" id="IPR043129">
    <property type="entry name" value="ATPase_NBD"/>
</dbReference>
<feature type="region of interest" description="Disordered" evidence="1">
    <location>
        <begin position="317"/>
        <end position="358"/>
    </location>
</feature>
<feature type="compositionally biased region" description="Low complexity" evidence="1">
    <location>
        <begin position="528"/>
        <end position="539"/>
    </location>
</feature>
<gene>
    <name evidence="2" type="ORF">BCV69DRAFT_283635</name>
</gene>
<name>A0A316U4J1_9BASI</name>
<feature type="region of interest" description="Disordered" evidence="1">
    <location>
        <begin position="519"/>
        <end position="540"/>
    </location>
</feature>
<feature type="compositionally biased region" description="Low complexity" evidence="1">
    <location>
        <begin position="139"/>
        <end position="155"/>
    </location>
</feature>
<dbReference type="InterPro" id="IPR052519">
    <property type="entry name" value="Euk-type_GlcNAc_Kinase"/>
</dbReference>
<dbReference type="PANTHER" id="PTHR43190">
    <property type="entry name" value="N-ACETYL-D-GLUCOSAMINE KINASE"/>
    <property type="match status" value="1"/>
</dbReference>
<evidence type="ECO:0000256" key="1">
    <source>
        <dbReference type="SAM" id="MobiDB-lite"/>
    </source>
</evidence>
<organism evidence="2 3">
    <name type="scientific">Pseudomicrostroma glucosiphilum</name>
    <dbReference type="NCBI Taxonomy" id="1684307"/>
    <lineage>
        <taxon>Eukaryota</taxon>
        <taxon>Fungi</taxon>
        <taxon>Dikarya</taxon>
        <taxon>Basidiomycota</taxon>
        <taxon>Ustilaginomycotina</taxon>
        <taxon>Exobasidiomycetes</taxon>
        <taxon>Microstromatales</taxon>
        <taxon>Microstromatales incertae sedis</taxon>
        <taxon>Pseudomicrostroma</taxon>
    </lineage>
</organism>
<feature type="compositionally biased region" description="Low complexity" evidence="1">
    <location>
        <begin position="401"/>
        <end position="415"/>
    </location>
</feature>
<dbReference type="Gene3D" id="3.30.420.40">
    <property type="match status" value="2"/>
</dbReference>
<feature type="compositionally biased region" description="Acidic residues" evidence="1">
    <location>
        <begin position="320"/>
        <end position="332"/>
    </location>
</feature>
<dbReference type="RefSeq" id="XP_025347260.1">
    <property type="nucleotide sequence ID" value="XM_025492781.1"/>
</dbReference>
<accession>A0A316U4J1</accession>
<feature type="region of interest" description="Disordered" evidence="1">
    <location>
        <begin position="1"/>
        <end position="37"/>
    </location>
</feature>
<proteinExistence type="predicted"/>
<feature type="compositionally biased region" description="Low complexity" evidence="1">
    <location>
        <begin position="11"/>
        <end position="33"/>
    </location>
</feature>
<feature type="region of interest" description="Disordered" evidence="1">
    <location>
        <begin position="258"/>
        <end position="277"/>
    </location>
</feature>
<evidence type="ECO:0000313" key="2">
    <source>
        <dbReference type="EMBL" id="PWN20100.1"/>
    </source>
</evidence>
<evidence type="ECO:0000313" key="3">
    <source>
        <dbReference type="Proteomes" id="UP000245942"/>
    </source>
</evidence>
<feature type="compositionally biased region" description="Polar residues" evidence="1">
    <location>
        <begin position="339"/>
        <end position="348"/>
    </location>
</feature>
<feature type="compositionally biased region" description="Low complexity" evidence="1">
    <location>
        <begin position="162"/>
        <end position="172"/>
    </location>
</feature>
<protein>
    <recommendedName>
        <fullName evidence="4">N-acetyl-D-glucosamine kinase</fullName>
    </recommendedName>
</protein>
<dbReference type="GeneID" id="37014515"/>
<dbReference type="PANTHER" id="PTHR43190:SF3">
    <property type="entry name" value="N-ACETYL-D-GLUCOSAMINE KINASE"/>
    <property type="match status" value="1"/>
</dbReference>
<feature type="region of interest" description="Disordered" evidence="1">
    <location>
        <begin position="394"/>
        <end position="434"/>
    </location>
</feature>
<feature type="region of interest" description="Disordered" evidence="1">
    <location>
        <begin position="448"/>
        <end position="471"/>
    </location>
</feature>
<reference evidence="2 3" key="1">
    <citation type="journal article" date="2018" name="Mol. Biol. Evol.">
        <title>Broad Genomic Sampling Reveals a Smut Pathogenic Ancestry of the Fungal Clade Ustilaginomycotina.</title>
        <authorList>
            <person name="Kijpornyongpan T."/>
            <person name="Mondo S.J."/>
            <person name="Barry K."/>
            <person name="Sandor L."/>
            <person name="Lee J."/>
            <person name="Lipzen A."/>
            <person name="Pangilinan J."/>
            <person name="LaButti K."/>
            <person name="Hainaut M."/>
            <person name="Henrissat B."/>
            <person name="Grigoriev I.V."/>
            <person name="Spatafora J.W."/>
            <person name="Aime M.C."/>
        </authorList>
    </citation>
    <scope>NUCLEOTIDE SEQUENCE [LARGE SCALE GENOMIC DNA]</scope>
    <source>
        <strain evidence="2 3">MCA 4718</strain>
    </source>
</reference>
<dbReference type="STRING" id="1684307.A0A316U4J1"/>
<feature type="region of interest" description="Disordered" evidence="1">
    <location>
        <begin position="139"/>
        <end position="172"/>
    </location>
</feature>
<dbReference type="Proteomes" id="UP000245942">
    <property type="component" value="Unassembled WGS sequence"/>
</dbReference>